<dbReference type="SFLD" id="SFLDG01129">
    <property type="entry name" value="C1.5:_HAD__Beta-PGM__Phosphata"/>
    <property type="match status" value="1"/>
</dbReference>
<accession>C4FBX9</accession>
<dbReference type="InterPro" id="IPR023198">
    <property type="entry name" value="PGP-like_dom2"/>
</dbReference>
<dbReference type="PRINTS" id="PR00413">
    <property type="entry name" value="HADHALOGNASE"/>
</dbReference>
<dbReference type="Pfam" id="PF13419">
    <property type="entry name" value="HAD_2"/>
    <property type="match status" value="1"/>
</dbReference>
<dbReference type="InterPro" id="IPR036412">
    <property type="entry name" value="HAD-like_sf"/>
</dbReference>
<dbReference type="eggNOG" id="COG0546">
    <property type="taxonomic scope" value="Bacteria"/>
</dbReference>
<dbReference type="GO" id="GO:0005829">
    <property type="term" value="C:cytosol"/>
    <property type="evidence" value="ECO:0007669"/>
    <property type="project" value="TreeGrafter"/>
</dbReference>
<proteinExistence type="predicted"/>
<dbReference type="InterPro" id="IPR006439">
    <property type="entry name" value="HAD-SF_hydro_IA"/>
</dbReference>
<dbReference type="InterPro" id="IPR050155">
    <property type="entry name" value="HAD-like_hydrolase_sf"/>
</dbReference>
<dbReference type="SFLD" id="SFLDS00003">
    <property type="entry name" value="Haloacid_Dehalogenase"/>
    <property type="match status" value="1"/>
</dbReference>
<gene>
    <name evidence="1" type="ORF">COLINT_03594</name>
</gene>
<organism evidence="1 2">
    <name type="scientific">Collinsella intestinalis DSM 13280</name>
    <dbReference type="NCBI Taxonomy" id="521003"/>
    <lineage>
        <taxon>Bacteria</taxon>
        <taxon>Bacillati</taxon>
        <taxon>Actinomycetota</taxon>
        <taxon>Coriobacteriia</taxon>
        <taxon>Coriobacteriales</taxon>
        <taxon>Coriobacteriaceae</taxon>
        <taxon>Collinsella</taxon>
    </lineage>
</organism>
<dbReference type="GO" id="GO:0006281">
    <property type="term" value="P:DNA repair"/>
    <property type="evidence" value="ECO:0007669"/>
    <property type="project" value="TreeGrafter"/>
</dbReference>
<dbReference type="Gene3D" id="1.10.150.240">
    <property type="entry name" value="Putative phosphatase, domain 2"/>
    <property type="match status" value="1"/>
</dbReference>
<evidence type="ECO:0000313" key="2">
    <source>
        <dbReference type="Proteomes" id="UP000003295"/>
    </source>
</evidence>
<dbReference type="InterPro" id="IPR023214">
    <property type="entry name" value="HAD_sf"/>
</dbReference>
<dbReference type="GO" id="GO:0008967">
    <property type="term" value="F:phosphoglycolate phosphatase activity"/>
    <property type="evidence" value="ECO:0007669"/>
    <property type="project" value="TreeGrafter"/>
</dbReference>
<dbReference type="Proteomes" id="UP000003295">
    <property type="component" value="Unassembled WGS sequence"/>
</dbReference>
<protein>
    <submittedName>
        <fullName evidence="1">Putative phosphoglycolate phosphatase, bacterial</fullName>
    </submittedName>
</protein>
<dbReference type="STRING" id="521003.COLINT_03594"/>
<dbReference type="SUPFAM" id="SSF56784">
    <property type="entry name" value="HAD-like"/>
    <property type="match status" value="1"/>
</dbReference>
<dbReference type="SFLD" id="SFLDG01135">
    <property type="entry name" value="C1.5.6:_HAD__Beta-PGM__Phospha"/>
    <property type="match status" value="1"/>
</dbReference>
<dbReference type="Gene3D" id="3.40.50.1000">
    <property type="entry name" value="HAD superfamily/HAD-like"/>
    <property type="match status" value="1"/>
</dbReference>
<name>C4FBX9_9ACTN</name>
<sequence length="219" mass="24211">MSMTYTHVIFDLDGTLLNTLEDLTIAGNHVCESRGWPTYTAEQFRYKVGNGQIKLIERLIPAEFMGNGRVFEQALADFRAFYAEHKEDHTAPYPGILELLDELRERGVTCAVLSNKDHAATVPLVERYFGDRVALAQGRIDTFPPKPDPAITAHVLEQLDTDPKTALYVGDSNVDIACGHNAGMRSCGVAWGFRGRAELEGAGADYVIETPEELLDIVL</sequence>
<dbReference type="PANTHER" id="PTHR43434">
    <property type="entry name" value="PHOSPHOGLYCOLATE PHOSPHATASE"/>
    <property type="match status" value="1"/>
</dbReference>
<dbReference type="NCBIfam" id="TIGR01549">
    <property type="entry name" value="HAD-SF-IA-v1"/>
    <property type="match status" value="1"/>
</dbReference>
<dbReference type="InterPro" id="IPR041492">
    <property type="entry name" value="HAD_2"/>
</dbReference>
<dbReference type="NCBIfam" id="TIGR01509">
    <property type="entry name" value="HAD-SF-IA-v3"/>
    <property type="match status" value="1"/>
</dbReference>
<reference evidence="1 2" key="1">
    <citation type="submission" date="2009-04" db="EMBL/GenBank/DDBJ databases">
        <authorList>
            <person name="Weinstock G."/>
            <person name="Sodergren E."/>
            <person name="Clifton S."/>
            <person name="Fulton L."/>
            <person name="Fulton B."/>
            <person name="Courtney L."/>
            <person name="Fronick C."/>
            <person name="Harrison M."/>
            <person name="Strong C."/>
            <person name="Farmer C."/>
            <person name="Delahaunty K."/>
            <person name="Markovic C."/>
            <person name="Hall O."/>
            <person name="Minx P."/>
            <person name="Tomlinson C."/>
            <person name="Mitreva M."/>
            <person name="Nelson J."/>
            <person name="Hou S."/>
            <person name="Wollam A."/>
            <person name="Pepin K.H."/>
            <person name="Johnson M."/>
            <person name="Bhonagiri V."/>
            <person name="Nash W.E."/>
            <person name="Warren W."/>
            <person name="Chinwalla A."/>
            <person name="Mardis E.R."/>
            <person name="Wilson R.K."/>
        </authorList>
    </citation>
    <scope>NUCLEOTIDE SEQUENCE [LARGE SCALE GENOMIC DNA]</scope>
    <source>
        <strain evidence="1 2">DSM 13280</strain>
    </source>
</reference>
<comment type="caution">
    <text evidence="1">The sequence shown here is derived from an EMBL/GenBank/DDBJ whole genome shotgun (WGS) entry which is preliminary data.</text>
</comment>
<dbReference type="EMBL" id="ABXH02000041">
    <property type="protein sequence ID" value="EEP43678.1"/>
    <property type="molecule type" value="Genomic_DNA"/>
</dbReference>
<dbReference type="HOGENOM" id="CLU_045011_19_1_11"/>
<dbReference type="AlphaFoldDB" id="C4FBX9"/>
<dbReference type="PANTHER" id="PTHR43434:SF1">
    <property type="entry name" value="PHOSPHOGLYCOLATE PHOSPHATASE"/>
    <property type="match status" value="1"/>
</dbReference>
<evidence type="ECO:0000313" key="1">
    <source>
        <dbReference type="EMBL" id="EEP43678.1"/>
    </source>
</evidence>